<name>A0A2A5RI36_9LACT</name>
<protein>
    <submittedName>
        <fullName evidence="1">Uncharacterized protein</fullName>
    </submittedName>
</protein>
<organism evidence="1 2">
    <name type="scientific">Lactococcus fujiensis JCM 16395</name>
    <dbReference type="NCBI Taxonomy" id="1291764"/>
    <lineage>
        <taxon>Bacteria</taxon>
        <taxon>Bacillati</taxon>
        <taxon>Bacillota</taxon>
        <taxon>Bacilli</taxon>
        <taxon>Lactobacillales</taxon>
        <taxon>Streptococcaceae</taxon>
        <taxon>Lactococcus</taxon>
    </lineage>
</organism>
<keyword evidence="2" id="KW-1185">Reference proteome</keyword>
<sequence length="212" mass="24829">MQQNHLDKLSNQVKEILRFDKKENSVLLLSMSSELQYKLHDLEMCLISHNSRSREFITTDVPINKDNIFAKSLNGYSDGTGFSNLGFELFFPITPKLCLFLYDPKTYKITNSNSMNVKINDKDIDKINKYFYLNSNSNLYFSEKISEDYLKKHILSYEKHSKNKILEDSFRKHTNSKGQDSLYEFRIDSSQGKLILPFIKMTEYAKTITLKT</sequence>
<dbReference type="Pfam" id="PF14022">
    <property type="entry name" value="DUF4238"/>
    <property type="match status" value="1"/>
</dbReference>
<reference evidence="1 2" key="1">
    <citation type="submission" date="2014-12" db="EMBL/GenBank/DDBJ databases">
        <title>Draft genome sequences of 10 type strains of Lactococcus.</title>
        <authorList>
            <person name="Sun Z."/>
            <person name="Zhong Z."/>
            <person name="Liu W."/>
            <person name="Zhang W."/>
            <person name="Zhang H."/>
        </authorList>
    </citation>
    <scope>NUCLEOTIDE SEQUENCE [LARGE SCALE GENOMIC DNA]</scope>
    <source>
        <strain evidence="1 2">JCM 16395</strain>
    </source>
</reference>
<comment type="caution">
    <text evidence="1">The sequence shown here is derived from an EMBL/GenBank/DDBJ whole genome shotgun (WGS) entry which is preliminary data.</text>
</comment>
<dbReference type="Proteomes" id="UP000218181">
    <property type="component" value="Unassembled WGS sequence"/>
</dbReference>
<evidence type="ECO:0000313" key="1">
    <source>
        <dbReference type="EMBL" id="PCR98777.1"/>
    </source>
</evidence>
<dbReference type="EMBL" id="JXJU01000023">
    <property type="protein sequence ID" value="PCR98777.1"/>
    <property type="molecule type" value="Genomic_DNA"/>
</dbReference>
<evidence type="ECO:0000313" key="2">
    <source>
        <dbReference type="Proteomes" id="UP000218181"/>
    </source>
</evidence>
<gene>
    <name evidence="1" type="ORF">RT41_GL000909</name>
</gene>
<dbReference type="InterPro" id="IPR025332">
    <property type="entry name" value="DUF4238"/>
</dbReference>
<proteinExistence type="predicted"/>
<dbReference type="AlphaFoldDB" id="A0A2A5RI36"/>
<accession>A0A2A5RI36</accession>